<dbReference type="Proteomes" id="UP000095662">
    <property type="component" value="Unassembled WGS sequence"/>
</dbReference>
<keyword evidence="1" id="KW-1133">Transmembrane helix</keyword>
<name>A0A174ZR13_9FIRM</name>
<keyword evidence="1" id="KW-0472">Membrane</keyword>
<keyword evidence="1" id="KW-0812">Transmembrane</keyword>
<dbReference type="SUPFAM" id="SSF69360">
    <property type="entry name" value="Cell wall binding repeat"/>
    <property type="match status" value="1"/>
</dbReference>
<dbReference type="EMBL" id="CZBY01000013">
    <property type="protein sequence ID" value="CUQ88197.1"/>
    <property type="molecule type" value="Genomic_DNA"/>
</dbReference>
<protein>
    <submittedName>
        <fullName evidence="2">KWG Leptospira</fullName>
    </submittedName>
</protein>
<dbReference type="PANTHER" id="PTHR37841:SF1">
    <property type="entry name" value="DUF3298 DOMAIN-CONTAINING PROTEIN"/>
    <property type="match status" value="1"/>
</dbReference>
<reference evidence="2 3" key="1">
    <citation type="submission" date="2015-09" db="EMBL/GenBank/DDBJ databases">
        <authorList>
            <consortium name="Pathogen Informatics"/>
        </authorList>
    </citation>
    <scope>NUCLEOTIDE SEQUENCE [LARGE SCALE GENOMIC DNA]</scope>
    <source>
        <strain evidence="2 3">2789STDY5834928</strain>
    </source>
</reference>
<dbReference type="Pfam" id="PF14903">
    <property type="entry name" value="WG_beta_rep"/>
    <property type="match status" value="3"/>
</dbReference>
<dbReference type="InterPro" id="IPR032774">
    <property type="entry name" value="WG_beta_rep"/>
</dbReference>
<accession>A0A174ZR13</accession>
<feature type="transmembrane region" description="Helical" evidence="1">
    <location>
        <begin position="41"/>
        <end position="67"/>
    </location>
</feature>
<dbReference type="OrthoDB" id="210273at2"/>
<evidence type="ECO:0000256" key="1">
    <source>
        <dbReference type="SAM" id="Phobius"/>
    </source>
</evidence>
<dbReference type="PANTHER" id="PTHR37841">
    <property type="entry name" value="GLR2918 PROTEIN"/>
    <property type="match status" value="1"/>
</dbReference>
<sequence>MSKLCPNCKREIDENVKFCPFCAAFTGETPQEKKKSPVGTIIGGAAGVLALGAASLAVFVFDVFGMYGDKAETLYGTGDKLFIQSVTPVCIDGKWGYADKSGSTTLKPQYSAAYAFNEDTNDVAPVAVDGKFGYIKKDGEFVAQPQYSFAGSFSDKGLAKVTDENGNVGFVDSRGRKAFDGRMFSYASDMNDSGYAFAYTLTMPELEGRSYYDIIYSLLSSDGKVTELANGTGISAIYDDKYIGFRQAESRNETTLDFTREYAVFSADGTQLTDYYDRIVKSGKLLIVCDGTDDESRLYKAKLLKADTFEQVGGEYLCGADIKSYDSGAVLLKRDDKGFIRDVLLCDNANEIYFCSTGSHIVSGFDMSGYACVYEKGKYCGYTASGKQFESDYQFGSFNCGLAPYYDNAKIGYINTNGEKVTDAKFDGASGYYADGYAYVKSGTEYSVIDMNGNTVIGRLSYASDKLMFANTVHSWYDPEDFEGFDGENMFLGDFYYVGNNADMNNNIFGRSNIKLLTERMVVKSRNPDVDIAFDYRRTDSGKLGNDGYILTHEINKSTHLLMSPDGKVNKEDEMNNANVICIDSAPVIRYCDDTTTYLADIFGNKYVVSGYNLINSNGCTALDLRNGNRVARQILIYDNSFMPSVDIHSQTSMNITDLGDLLYVKNISNGNEENNNAIIDKWNGRTLYTIYNADFISDYFISKPDVYKEIDDDYIVDETDMYTVYTVSTSYGVNIGTYPYVKAYGDRVLCFDYDKYYLYDRYANLLGEYENRLKISAYNGNTVVKNDDGTYTCYDRDMNILLTTKYDIQPIENGYCSFADNQKGLIGFLSADGKTVIEPKYHCVTGMTPDGYFVSRTANHAGILESGNLYADYTAAIENRNGETVVKTESAVSDIANSITDSKSLYSYFDGYRYYTDKFSGCKSINFNDIEILPDTNERRLPSDFYGNELFEEYKNVALDYSAVQINGDTICVEASCYINDEIECRLLGLNGERLYRNGRKLQLINGGYVLGVAENGQPAVLYNSDGSVMLTLKDIKDPDSIEAISIVGNSVLVKSYTGSAIVYDKTTGEIIYKPDTDGSNVDFIYENLIKTGVYNEAAGGWSYTFIDLDTKKSFELPGDRVVFRNPGNNSEGHITENAEYPLMCCTFSYLPNQINYLYPALWELNVYQIDENMEVKLVRTYSSDDGILYIVDDYNSGSGLYAYIDRIDDTAVRNIRLVNAWNGNEKYFENVSEFSVQDNEVWIGIYDESGKRTAYKLSTDLETMEQAE</sequence>
<dbReference type="AlphaFoldDB" id="A0A174ZR13"/>
<organism evidence="2 3">
    <name type="scientific">[Eubacterium] siraeum</name>
    <dbReference type="NCBI Taxonomy" id="39492"/>
    <lineage>
        <taxon>Bacteria</taxon>
        <taxon>Bacillati</taxon>
        <taxon>Bacillota</taxon>
        <taxon>Clostridia</taxon>
        <taxon>Eubacteriales</taxon>
        <taxon>Oscillospiraceae</taxon>
        <taxon>Oscillospiraceae incertae sedis</taxon>
    </lineage>
</organism>
<gene>
    <name evidence="2" type="ORF">ERS852540_01666</name>
</gene>
<evidence type="ECO:0000313" key="2">
    <source>
        <dbReference type="EMBL" id="CUQ88197.1"/>
    </source>
</evidence>
<dbReference type="STRING" id="39492.ERS852540_01666"/>
<evidence type="ECO:0000313" key="3">
    <source>
        <dbReference type="Proteomes" id="UP000095662"/>
    </source>
</evidence>
<proteinExistence type="predicted"/>